<accession>A0A5B6TRH8</accession>
<dbReference type="PANTHER" id="PTHR12151">
    <property type="entry name" value="ELECTRON TRANSPORT PROTIN SCO1/SENC FAMILY MEMBER"/>
    <property type="match status" value="1"/>
</dbReference>
<dbReference type="Proteomes" id="UP000324133">
    <property type="component" value="Unassembled WGS sequence"/>
</dbReference>
<keyword evidence="5" id="KW-0812">Transmembrane</keyword>
<feature type="disulfide bond" description="Redox-active" evidence="4">
    <location>
        <begin position="91"/>
        <end position="95"/>
    </location>
</feature>
<dbReference type="EMBL" id="VKKY01000001">
    <property type="protein sequence ID" value="KAA3439128.1"/>
    <property type="molecule type" value="Genomic_DNA"/>
</dbReference>
<dbReference type="PROSITE" id="PS51352">
    <property type="entry name" value="THIOREDOXIN_2"/>
    <property type="match status" value="1"/>
</dbReference>
<comment type="similarity">
    <text evidence="1">Belongs to the SCO1/2 family.</text>
</comment>
<organism evidence="7 8">
    <name type="scientific">Rufibacter hautae</name>
    <dbReference type="NCBI Taxonomy" id="2595005"/>
    <lineage>
        <taxon>Bacteria</taxon>
        <taxon>Pseudomonadati</taxon>
        <taxon>Bacteroidota</taxon>
        <taxon>Cytophagia</taxon>
        <taxon>Cytophagales</taxon>
        <taxon>Hymenobacteraceae</taxon>
        <taxon>Rufibacter</taxon>
    </lineage>
</organism>
<dbReference type="InterPro" id="IPR036249">
    <property type="entry name" value="Thioredoxin-like_sf"/>
</dbReference>
<evidence type="ECO:0000259" key="6">
    <source>
        <dbReference type="PROSITE" id="PS51352"/>
    </source>
</evidence>
<protein>
    <submittedName>
        <fullName evidence="7">SCO family protein</fullName>
    </submittedName>
</protein>
<feature type="domain" description="Thioredoxin" evidence="6">
    <location>
        <begin position="53"/>
        <end position="218"/>
    </location>
</feature>
<dbReference type="Pfam" id="PF02630">
    <property type="entry name" value="SCO1-SenC"/>
    <property type="match status" value="1"/>
</dbReference>
<feature type="binding site" evidence="3">
    <location>
        <position position="91"/>
    </location>
    <ligand>
        <name>Cu cation</name>
        <dbReference type="ChEBI" id="CHEBI:23378"/>
    </ligand>
</feature>
<name>A0A5B6TRH8_9BACT</name>
<dbReference type="OrthoDB" id="9811998at2"/>
<sequence>MSPKKALVLGTLLLVPVLVFLFLKMFGVNRFSLRTYFPATVDSTMVEGQWRYDTTYYRVPDFQLTSQSGASFSQKDLEGKIYVANFFSTSCQGPCKQMSTQLSRVQDAFRLRPDVRIVSYSQKPEEDSPADLKEYASSFKANPEKWIFLTGQEEQIKALVRNGFRLTSSQDSAAKNVMEEPITKFFLVDKEKHVRGIYDGTDAADVDRLITEINVLLSEYNLENGK</sequence>
<comment type="caution">
    <text evidence="7">The sequence shown here is derived from an EMBL/GenBank/DDBJ whole genome shotgun (WGS) entry which is preliminary data.</text>
</comment>
<keyword evidence="4" id="KW-1015">Disulfide bond</keyword>
<dbReference type="SUPFAM" id="SSF52833">
    <property type="entry name" value="Thioredoxin-like"/>
    <property type="match status" value="1"/>
</dbReference>
<keyword evidence="5" id="KW-1133">Transmembrane helix</keyword>
<dbReference type="CDD" id="cd02968">
    <property type="entry name" value="SCO"/>
    <property type="match status" value="1"/>
</dbReference>
<dbReference type="InterPro" id="IPR003782">
    <property type="entry name" value="SCO1/SenC"/>
</dbReference>
<keyword evidence="2 3" id="KW-0186">Copper</keyword>
<proteinExistence type="inferred from homology"/>
<feature type="transmembrane region" description="Helical" evidence="5">
    <location>
        <begin position="6"/>
        <end position="26"/>
    </location>
</feature>
<feature type="binding site" evidence="3">
    <location>
        <position position="95"/>
    </location>
    <ligand>
        <name>Cu cation</name>
        <dbReference type="ChEBI" id="CHEBI:23378"/>
    </ligand>
</feature>
<keyword evidence="8" id="KW-1185">Reference proteome</keyword>
<gene>
    <name evidence="7" type="ORF">FOA19_00115</name>
</gene>
<reference evidence="7 8" key="1">
    <citation type="submission" date="2019-07" db="EMBL/GenBank/DDBJ databases">
        <title>Rufibacter sp. nov., isolated from lake sediment.</title>
        <authorList>
            <person name="Qu J.-H."/>
        </authorList>
    </citation>
    <scope>NUCLEOTIDE SEQUENCE [LARGE SCALE GENOMIC DNA]</scope>
    <source>
        <strain evidence="7 8">NBS58-1</strain>
    </source>
</reference>
<evidence type="ECO:0000313" key="7">
    <source>
        <dbReference type="EMBL" id="KAA3439128.1"/>
    </source>
</evidence>
<dbReference type="GO" id="GO:0046872">
    <property type="term" value="F:metal ion binding"/>
    <property type="evidence" value="ECO:0007669"/>
    <property type="project" value="UniProtKB-KW"/>
</dbReference>
<dbReference type="Gene3D" id="3.40.30.10">
    <property type="entry name" value="Glutaredoxin"/>
    <property type="match status" value="1"/>
</dbReference>
<evidence type="ECO:0000256" key="4">
    <source>
        <dbReference type="PIRSR" id="PIRSR603782-2"/>
    </source>
</evidence>
<evidence type="ECO:0000313" key="8">
    <source>
        <dbReference type="Proteomes" id="UP000324133"/>
    </source>
</evidence>
<evidence type="ECO:0000256" key="2">
    <source>
        <dbReference type="ARBA" id="ARBA00023008"/>
    </source>
</evidence>
<keyword evidence="5" id="KW-0472">Membrane</keyword>
<dbReference type="AlphaFoldDB" id="A0A5B6TRH8"/>
<keyword evidence="3" id="KW-0479">Metal-binding</keyword>
<dbReference type="InterPro" id="IPR013766">
    <property type="entry name" value="Thioredoxin_domain"/>
</dbReference>
<dbReference type="PANTHER" id="PTHR12151:SF25">
    <property type="entry name" value="LINALOOL DEHYDRATASE_ISOMERASE DOMAIN-CONTAINING PROTEIN"/>
    <property type="match status" value="1"/>
</dbReference>
<evidence type="ECO:0000256" key="5">
    <source>
        <dbReference type="SAM" id="Phobius"/>
    </source>
</evidence>
<evidence type="ECO:0000256" key="1">
    <source>
        <dbReference type="ARBA" id="ARBA00010996"/>
    </source>
</evidence>
<evidence type="ECO:0000256" key="3">
    <source>
        <dbReference type="PIRSR" id="PIRSR603782-1"/>
    </source>
</evidence>